<feature type="transmembrane region" description="Helical" evidence="8">
    <location>
        <begin position="407"/>
        <end position="426"/>
    </location>
</feature>
<dbReference type="AlphaFoldDB" id="A0A4Y9S342"/>
<accession>A0A4Y9S342</accession>
<gene>
    <name evidence="9" type="ORF">EGY25_03825</name>
</gene>
<evidence type="ECO:0000256" key="6">
    <source>
        <dbReference type="ARBA" id="ARBA00022989"/>
    </source>
</evidence>
<dbReference type="OrthoDB" id="9758757at2"/>
<keyword evidence="5 8" id="KW-0812">Transmembrane</keyword>
<feature type="transmembrane region" description="Helical" evidence="8">
    <location>
        <begin position="1021"/>
        <end position="1044"/>
    </location>
</feature>
<feature type="transmembrane region" description="Helical" evidence="8">
    <location>
        <begin position="918"/>
        <end position="936"/>
    </location>
</feature>
<comment type="caution">
    <text evidence="9">The sequence shown here is derived from an EMBL/GenBank/DDBJ whole genome shotgun (WGS) entry which is preliminary data.</text>
</comment>
<keyword evidence="3" id="KW-0813">Transport</keyword>
<dbReference type="PRINTS" id="PR00702">
    <property type="entry name" value="ACRIFLAVINRP"/>
</dbReference>
<dbReference type="SUPFAM" id="SSF82866">
    <property type="entry name" value="Multidrug efflux transporter AcrB transmembrane domain"/>
    <property type="match status" value="2"/>
</dbReference>
<feature type="transmembrane region" description="Helical" evidence="8">
    <location>
        <begin position="381"/>
        <end position="401"/>
    </location>
</feature>
<feature type="transmembrane region" description="Helical" evidence="8">
    <location>
        <begin position="464"/>
        <end position="481"/>
    </location>
</feature>
<reference evidence="9 10" key="1">
    <citation type="submission" date="2019-03" db="EMBL/GenBank/DDBJ databases">
        <title>Draft genome of Brevundimonas sp. a heavy metal resistant soil bacteria.</title>
        <authorList>
            <person name="Soto J."/>
        </authorList>
    </citation>
    <scope>NUCLEOTIDE SEQUENCE [LARGE SCALE GENOMIC DNA]</scope>
    <source>
        <strain evidence="9 10">B-10</strain>
    </source>
</reference>
<feature type="transmembrane region" description="Helical" evidence="8">
    <location>
        <begin position="357"/>
        <end position="374"/>
    </location>
</feature>
<dbReference type="InterPro" id="IPR001036">
    <property type="entry name" value="Acrflvin-R"/>
</dbReference>
<dbReference type="SUPFAM" id="SSF82714">
    <property type="entry name" value="Multidrug efflux transporter AcrB TolC docking domain, DN and DC subdomains"/>
    <property type="match status" value="2"/>
</dbReference>
<feature type="transmembrane region" description="Helical" evidence="8">
    <location>
        <begin position="992"/>
        <end position="1015"/>
    </location>
</feature>
<dbReference type="NCBIfam" id="TIGR00914">
    <property type="entry name" value="2A0601"/>
    <property type="match status" value="1"/>
</dbReference>
<keyword evidence="7 8" id="KW-0472">Membrane</keyword>
<evidence type="ECO:0000256" key="8">
    <source>
        <dbReference type="SAM" id="Phobius"/>
    </source>
</evidence>
<feature type="transmembrane region" description="Helical" evidence="8">
    <location>
        <begin position="892"/>
        <end position="911"/>
    </location>
</feature>
<dbReference type="GO" id="GO:0005886">
    <property type="term" value="C:plasma membrane"/>
    <property type="evidence" value="ECO:0007669"/>
    <property type="project" value="UniProtKB-SubCell"/>
</dbReference>
<evidence type="ECO:0000313" key="9">
    <source>
        <dbReference type="EMBL" id="TFW14335.1"/>
    </source>
</evidence>
<comment type="similarity">
    <text evidence="2">Belongs to the resistance-nodulation-cell division (RND) (TC 2.A.6) family.</text>
</comment>
<organism evidence="9 10">
    <name type="scientific">Brevundimonas intermedia</name>
    <dbReference type="NCBI Taxonomy" id="74315"/>
    <lineage>
        <taxon>Bacteria</taxon>
        <taxon>Pseudomonadati</taxon>
        <taxon>Pseudomonadota</taxon>
        <taxon>Alphaproteobacteria</taxon>
        <taxon>Caulobacterales</taxon>
        <taxon>Caulobacteraceae</taxon>
        <taxon>Brevundimonas</taxon>
    </lineage>
</organism>
<dbReference type="RefSeq" id="WP_135193721.1">
    <property type="nucleotide sequence ID" value="NZ_SPVH01000002.1"/>
</dbReference>
<feature type="transmembrane region" description="Helical" evidence="8">
    <location>
        <begin position="552"/>
        <end position="571"/>
    </location>
</feature>
<dbReference type="Gene3D" id="3.30.70.1320">
    <property type="entry name" value="Multidrug efflux transporter AcrB pore domain like"/>
    <property type="match status" value="1"/>
</dbReference>
<feature type="transmembrane region" description="Helical" evidence="8">
    <location>
        <begin position="493"/>
        <end position="519"/>
    </location>
</feature>
<dbReference type="PANTHER" id="PTHR32063">
    <property type="match status" value="1"/>
</dbReference>
<dbReference type="GO" id="GO:0042910">
    <property type="term" value="F:xenobiotic transmembrane transporter activity"/>
    <property type="evidence" value="ECO:0007669"/>
    <property type="project" value="TreeGrafter"/>
</dbReference>
<dbReference type="Gene3D" id="3.30.70.1440">
    <property type="entry name" value="Multidrug efflux transporter AcrB pore domain"/>
    <property type="match status" value="1"/>
</dbReference>
<evidence type="ECO:0000256" key="5">
    <source>
        <dbReference type="ARBA" id="ARBA00022692"/>
    </source>
</evidence>
<evidence type="ECO:0000313" key="10">
    <source>
        <dbReference type="Proteomes" id="UP000298216"/>
    </source>
</evidence>
<dbReference type="Pfam" id="PF00873">
    <property type="entry name" value="ACR_tran"/>
    <property type="match status" value="1"/>
</dbReference>
<sequence>MLNRIIDASVRFRWLVVGLAVVLAILGGRELLHLPIDAVPDITNRQVQITTVAPALGPEEVESQVTFPLETALAGLPGLTETRSLSRHGFSQITAVFTDATDIYFARNLVNERLQGARADLPEGLSPSMGPVVTGLGEVYIWTLELTGPAAQPGAVYVTPEGERLVTDQEKATYLRTVQDWIVAPQLKTVQGVAGVDVLGGYVKEYAVHPDPSRLAAYGVGLVQLVEALEHANRIAGAGYVNRAGEAYIVRADARLKSLNDLAQTPILNRGGQVIRVSDVATVEIGRAPRLGSASADGRETVVGTALMLQGENSREVAHRVGERLKAIAPSLPPGVNLRPELDRTELVEATIRTVEHNLLLGALLVVAVLFFALGNVRAAIITALVIPLSFLFAASAMNRLGISANLLSLGALDFGLIVDGAVVVIENTLRRLGLKRTETGRPLTVAERLSVAAASAREMARPAAFGQAIILLVYAPLLMFEGVEGKMFGPMAATVMLALAAAFVLSFTFVPAMAALLVKEPKADHEETRLTRAAKARYQPLLERAIARPKLVLTGAGVALLAGLIVFLTLGREFVPQLDEGDVLVQALRVPSTSLEQSQAMQFQVERTLKAMPQVERVFTRTGTAEVASDPMPPSISDTFVILKDRSDWPEPGLAKADLVADMETQLSTLLGNNYEFTQPIEMRFNELIAGVRSDVAVMIYGDDFAAMDRTAQQVAVVLNGIEGAADVRVEQVSGQPTITASVDRTVAAAQGVHASDAADALAIAFAGRAAGQINEGDRRFDVVVRLDDALRADPTVMEQLPVMPENAQTGAPTVPLSSVARFDVAEGPNQISRADGKRRMIVQANVRGRDLGGFVAEAQAKVAYQVQPPSSGWIDWGGQFENLQRASARLALIVPIVFLTIGLLLVLALRSWKDAALVFAGVPLALVGGALALAMRGMPLSISAAVGFIAVSGVATLNGLVLMQAIRQRLTEGDPPDEAALHGAVSRLRAVLTTALVAVLGFVPMAFAAGAGAEVQKPLATVVIGGLTTATLLTLIVLPVLAARWRSAPDHD</sequence>
<evidence type="ECO:0000256" key="2">
    <source>
        <dbReference type="ARBA" id="ARBA00010942"/>
    </source>
</evidence>
<name>A0A4Y9S342_9CAUL</name>
<dbReference type="Gene3D" id="3.30.2090.10">
    <property type="entry name" value="Multidrug efflux transporter AcrB TolC docking domain, DN and DC subdomains"/>
    <property type="match status" value="2"/>
</dbReference>
<feature type="transmembrane region" description="Helical" evidence="8">
    <location>
        <begin position="12"/>
        <end position="32"/>
    </location>
</feature>
<evidence type="ECO:0000256" key="4">
    <source>
        <dbReference type="ARBA" id="ARBA00022475"/>
    </source>
</evidence>
<dbReference type="Gene3D" id="1.20.1640.10">
    <property type="entry name" value="Multidrug efflux transporter AcrB transmembrane domain"/>
    <property type="match status" value="2"/>
</dbReference>
<dbReference type="Gene3D" id="3.30.70.1430">
    <property type="entry name" value="Multidrug efflux transporter AcrB pore domain"/>
    <property type="match status" value="2"/>
</dbReference>
<dbReference type="SUPFAM" id="SSF82693">
    <property type="entry name" value="Multidrug efflux transporter AcrB pore domain, PN1, PN2, PC1 and PC2 subdomains"/>
    <property type="match status" value="3"/>
</dbReference>
<comment type="subcellular location">
    <subcellularLocation>
        <location evidence="1">Cell membrane</location>
        <topology evidence="1">Multi-pass membrane protein</topology>
    </subcellularLocation>
</comment>
<evidence type="ECO:0000256" key="1">
    <source>
        <dbReference type="ARBA" id="ARBA00004651"/>
    </source>
</evidence>
<evidence type="ECO:0000256" key="7">
    <source>
        <dbReference type="ARBA" id="ARBA00023136"/>
    </source>
</evidence>
<dbReference type="Proteomes" id="UP000298216">
    <property type="component" value="Unassembled WGS sequence"/>
</dbReference>
<keyword evidence="4" id="KW-1003">Cell membrane</keyword>
<dbReference type="InterPro" id="IPR004763">
    <property type="entry name" value="CusA-like"/>
</dbReference>
<keyword evidence="6 8" id="KW-1133">Transmembrane helix</keyword>
<dbReference type="PANTHER" id="PTHR32063:SF24">
    <property type="entry name" value="CATION EFFLUX SYSTEM (ACRB_ACRD_ACRF FAMILY)"/>
    <property type="match status" value="1"/>
</dbReference>
<feature type="transmembrane region" description="Helical" evidence="8">
    <location>
        <begin position="942"/>
        <end position="964"/>
    </location>
</feature>
<evidence type="ECO:0000256" key="3">
    <source>
        <dbReference type="ARBA" id="ARBA00022448"/>
    </source>
</evidence>
<keyword evidence="10" id="KW-1185">Reference proteome</keyword>
<dbReference type="InterPro" id="IPR027463">
    <property type="entry name" value="AcrB_DN_DC_subdom"/>
</dbReference>
<dbReference type="GO" id="GO:0008324">
    <property type="term" value="F:monoatomic cation transmembrane transporter activity"/>
    <property type="evidence" value="ECO:0007669"/>
    <property type="project" value="InterPro"/>
</dbReference>
<protein>
    <submittedName>
        <fullName evidence="9">CusA/CzcA family heavy metal efflux RND transporter</fullName>
    </submittedName>
</protein>
<proteinExistence type="inferred from homology"/>
<dbReference type="EMBL" id="SPVH01000002">
    <property type="protein sequence ID" value="TFW14335.1"/>
    <property type="molecule type" value="Genomic_DNA"/>
</dbReference>